<evidence type="ECO:0000313" key="4">
    <source>
        <dbReference type="Proteomes" id="UP001627154"/>
    </source>
</evidence>
<organism evidence="3 4">
    <name type="scientific">Trichogramma kaykai</name>
    <dbReference type="NCBI Taxonomy" id="54128"/>
    <lineage>
        <taxon>Eukaryota</taxon>
        <taxon>Metazoa</taxon>
        <taxon>Ecdysozoa</taxon>
        <taxon>Arthropoda</taxon>
        <taxon>Hexapoda</taxon>
        <taxon>Insecta</taxon>
        <taxon>Pterygota</taxon>
        <taxon>Neoptera</taxon>
        <taxon>Endopterygota</taxon>
        <taxon>Hymenoptera</taxon>
        <taxon>Apocrita</taxon>
        <taxon>Proctotrupomorpha</taxon>
        <taxon>Chalcidoidea</taxon>
        <taxon>Trichogrammatidae</taxon>
        <taxon>Trichogramma</taxon>
    </lineage>
</organism>
<feature type="region of interest" description="Disordered" evidence="1">
    <location>
        <begin position="1"/>
        <end position="20"/>
    </location>
</feature>
<keyword evidence="4" id="KW-1185">Reference proteome</keyword>
<name>A0ABD2XDD3_9HYME</name>
<evidence type="ECO:0000313" key="3">
    <source>
        <dbReference type="EMBL" id="KAL3403216.1"/>
    </source>
</evidence>
<keyword evidence="2" id="KW-0472">Membrane</keyword>
<comment type="caution">
    <text evidence="3">The sequence shown here is derived from an EMBL/GenBank/DDBJ whole genome shotgun (WGS) entry which is preliminary data.</text>
</comment>
<feature type="transmembrane region" description="Helical" evidence="2">
    <location>
        <begin position="113"/>
        <end position="130"/>
    </location>
</feature>
<protein>
    <submittedName>
        <fullName evidence="3">Uncharacterized protein</fullName>
    </submittedName>
</protein>
<accession>A0ABD2XDD3</accession>
<keyword evidence="2" id="KW-0812">Transmembrane</keyword>
<dbReference type="Proteomes" id="UP001627154">
    <property type="component" value="Unassembled WGS sequence"/>
</dbReference>
<evidence type="ECO:0000256" key="2">
    <source>
        <dbReference type="SAM" id="Phobius"/>
    </source>
</evidence>
<reference evidence="3 4" key="1">
    <citation type="journal article" date="2024" name="bioRxiv">
        <title>A reference genome for Trichogramma kaykai: A tiny desert-dwelling parasitoid wasp with competing sex-ratio distorters.</title>
        <authorList>
            <person name="Culotta J."/>
            <person name="Lindsey A.R."/>
        </authorList>
    </citation>
    <scope>NUCLEOTIDE SEQUENCE [LARGE SCALE GENOMIC DNA]</scope>
    <source>
        <strain evidence="3 4">KSX58</strain>
    </source>
</reference>
<sequence>MRLTTTTTTMSSERRSETKRPPFSFSLRYKQCKRRTARNPVTIRDVALVIKIPLARLDVILRTFEDSPGEQLAASDKSSRKLSELNITYPRGYAVARARPCWRPQRQRRLRRFATIMYCIYVMFKGTFLSK</sequence>
<dbReference type="EMBL" id="JBJJXI010000032">
    <property type="protein sequence ID" value="KAL3403216.1"/>
    <property type="molecule type" value="Genomic_DNA"/>
</dbReference>
<dbReference type="AlphaFoldDB" id="A0ABD2XDD3"/>
<keyword evidence="2" id="KW-1133">Transmembrane helix</keyword>
<proteinExistence type="predicted"/>
<evidence type="ECO:0000256" key="1">
    <source>
        <dbReference type="SAM" id="MobiDB-lite"/>
    </source>
</evidence>
<feature type="compositionally biased region" description="Low complexity" evidence="1">
    <location>
        <begin position="1"/>
        <end position="11"/>
    </location>
</feature>
<gene>
    <name evidence="3" type="ORF">TKK_004325</name>
</gene>